<sequence>MSKRYETHDCIGNVSDGGPHDISLKNPCTAENTNRQKGKGSAVIVSLCTRVQVFILVSVVNRDISVESFQTIEEAKKEMKTRFFATDGIEACLEAGDALLGETSAWCNADGGNTQCDWDIFTINKTLEKVK</sequence>
<comment type="caution">
    <text evidence="1">The sequence shown here is derived from an EMBL/GenBank/DDBJ whole genome shotgun (WGS) entry which is preliminary data.</text>
</comment>
<gene>
    <name evidence="1" type="ORF">FYJ39_19310</name>
</gene>
<dbReference type="AlphaFoldDB" id="A0A7X2NPM8"/>
<accession>A0A7X2NPM8</accession>
<name>A0A7X2NPM8_9CLOT</name>
<evidence type="ECO:0000313" key="1">
    <source>
        <dbReference type="EMBL" id="MSS38598.1"/>
    </source>
</evidence>
<organism evidence="1 2">
    <name type="scientific">Clostridium porci</name>
    <dbReference type="NCBI Taxonomy" id="2605778"/>
    <lineage>
        <taxon>Bacteria</taxon>
        <taxon>Bacillati</taxon>
        <taxon>Bacillota</taxon>
        <taxon>Clostridia</taxon>
        <taxon>Eubacteriales</taxon>
        <taxon>Clostridiaceae</taxon>
        <taxon>Clostridium</taxon>
    </lineage>
</organism>
<dbReference type="EMBL" id="VUMD01000030">
    <property type="protein sequence ID" value="MSS38598.1"/>
    <property type="molecule type" value="Genomic_DNA"/>
</dbReference>
<reference evidence="1 2" key="1">
    <citation type="submission" date="2019-08" db="EMBL/GenBank/DDBJ databases">
        <title>In-depth cultivation of the pig gut microbiome towards novel bacterial diversity and tailored functional studies.</title>
        <authorList>
            <person name="Wylensek D."/>
            <person name="Hitch T.C.A."/>
            <person name="Clavel T."/>
        </authorList>
    </citation>
    <scope>NUCLEOTIDE SEQUENCE [LARGE SCALE GENOMIC DNA]</scope>
    <source>
        <strain evidence="1 2">WCA-389-WT-23D1</strain>
    </source>
</reference>
<keyword evidence="2" id="KW-1185">Reference proteome</keyword>
<dbReference type="RefSeq" id="WP_154473986.1">
    <property type="nucleotide sequence ID" value="NZ_VUMD01000030.1"/>
</dbReference>
<proteinExistence type="predicted"/>
<dbReference type="Proteomes" id="UP000429958">
    <property type="component" value="Unassembled WGS sequence"/>
</dbReference>
<evidence type="ECO:0000313" key="2">
    <source>
        <dbReference type="Proteomes" id="UP000429958"/>
    </source>
</evidence>
<protein>
    <submittedName>
        <fullName evidence="1">Uncharacterized protein</fullName>
    </submittedName>
</protein>